<dbReference type="RefSeq" id="WP_200769356.1">
    <property type="nucleotide sequence ID" value="NZ_FOLI01000001.1"/>
</dbReference>
<gene>
    <name evidence="2" type="ORF">SAMN05660453_0497</name>
</gene>
<keyword evidence="1" id="KW-0812">Transmembrane</keyword>
<name>A0A1I1EK19_9LACO</name>
<evidence type="ECO:0000313" key="2">
    <source>
        <dbReference type="EMBL" id="SFB86996.1"/>
    </source>
</evidence>
<organism evidence="2 3">
    <name type="scientific">Fructobacillus durionis</name>
    <dbReference type="NCBI Taxonomy" id="283737"/>
    <lineage>
        <taxon>Bacteria</taxon>
        <taxon>Bacillati</taxon>
        <taxon>Bacillota</taxon>
        <taxon>Bacilli</taxon>
        <taxon>Lactobacillales</taxon>
        <taxon>Lactobacillaceae</taxon>
        <taxon>Fructobacillus</taxon>
    </lineage>
</organism>
<reference evidence="2 3" key="1">
    <citation type="submission" date="2016-10" db="EMBL/GenBank/DDBJ databases">
        <authorList>
            <person name="de Groot N.N."/>
        </authorList>
    </citation>
    <scope>NUCLEOTIDE SEQUENCE [LARGE SCALE GENOMIC DNA]</scope>
    <source>
        <strain evidence="2 3">DSM 19113</strain>
    </source>
</reference>
<feature type="transmembrane region" description="Helical" evidence="1">
    <location>
        <begin position="7"/>
        <end position="24"/>
    </location>
</feature>
<evidence type="ECO:0000313" key="3">
    <source>
        <dbReference type="Proteomes" id="UP000199376"/>
    </source>
</evidence>
<feature type="transmembrane region" description="Helical" evidence="1">
    <location>
        <begin position="30"/>
        <end position="48"/>
    </location>
</feature>
<keyword evidence="1" id="KW-0472">Membrane</keyword>
<keyword evidence="3" id="KW-1185">Reference proteome</keyword>
<dbReference type="Proteomes" id="UP000199376">
    <property type="component" value="Unassembled WGS sequence"/>
</dbReference>
<proteinExistence type="predicted"/>
<dbReference type="EMBL" id="FOLI01000001">
    <property type="protein sequence ID" value="SFB86996.1"/>
    <property type="molecule type" value="Genomic_DNA"/>
</dbReference>
<sequence length="54" mass="6313">MRKFNRIFHLLMMLVWAYTIYLVATMKMMPAMWVMAVGMFVESAYAVISNDKGC</sequence>
<protein>
    <submittedName>
        <fullName evidence="2">Uncharacterized protein</fullName>
    </submittedName>
</protein>
<accession>A0A1I1EK19</accession>
<dbReference type="STRING" id="283737.SAMN05660453_0497"/>
<dbReference type="AlphaFoldDB" id="A0A1I1EK19"/>
<evidence type="ECO:0000256" key="1">
    <source>
        <dbReference type="SAM" id="Phobius"/>
    </source>
</evidence>
<keyword evidence="1" id="KW-1133">Transmembrane helix</keyword>